<evidence type="ECO:0000256" key="7">
    <source>
        <dbReference type="SAM" id="MobiDB-lite"/>
    </source>
</evidence>
<keyword evidence="4" id="KW-0274">FAD</keyword>
<evidence type="ECO:0000313" key="8">
    <source>
        <dbReference type="EMBL" id="EAU85152.2"/>
    </source>
</evidence>
<dbReference type="Pfam" id="PF13738">
    <property type="entry name" value="Pyr_redox_3"/>
    <property type="match status" value="1"/>
</dbReference>
<protein>
    <submittedName>
        <fullName evidence="8">Flavin-containing monooxygenase</fullName>
    </submittedName>
</protein>
<dbReference type="EMBL" id="AACS02000004">
    <property type="protein sequence ID" value="EAU85152.2"/>
    <property type="molecule type" value="Genomic_DNA"/>
</dbReference>
<evidence type="ECO:0000256" key="5">
    <source>
        <dbReference type="ARBA" id="ARBA00022857"/>
    </source>
</evidence>
<keyword evidence="5" id="KW-0521">NADP</keyword>
<dbReference type="KEGG" id="cci:CC1G_06168"/>
<dbReference type="AlphaFoldDB" id="A8NV22"/>
<dbReference type="VEuPathDB" id="FungiDB:CC1G_06168"/>
<feature type="region of interest" description="Disordered" evidence="7">
    <location>
        <begin position="198"/>
        <end position="218"/>
    </location>
</feature>
<dbReference type="GO" id="GO:0004497">
    <property type="term" value="F:monooxygenase activity"/>
    <property type="evidence" value="ECO:0007669"/>
    <property type="project" value="UniProtKB-KW"/>
</dbReference>
<accession>A8NV22</accession>
<keyword evidence="9" id="KW-1185">Reference proteome</keyword>
<evidence type="ECO:0000313" key="9">
    <source>
        <dbReference type="Proteomes" id="UP000001861"/>
    </source>
</evidence>
<dbReference type="InParanoid" id="A8NV22"/>
<proteinExistence type="inferred from homology"/>
<dbReference type="InterPro" id="IPR050982">
    <property type="entry name" value="Auxin_biosynth/cation_transpt"/>
</dbReference>
<dbReference type="GO" id="GO:0050660">
    <property type="term" value="F:flavin adenine dinucleotide binding"/>
    <property type="evidence" value="ECO:0007669"/>
    <property type="project" value="TreeGrafter"/>
</dbReference>
<dbReference type="SUPFAM" id="SSF51905">
    <property type="entry name" value="FAD/NAD(P)-binding domain"/>
    <property type="match status" value="1"/>
</dbReference>
<evidence type="ECO:0000256" key="3">
    <source>
        <dbReference type="ARBA" id="ARBA00022630"/>
    </source>
</evidence>
<dbReference type="GeneID" id="6013128"/>
<dbReference type="Proteomes" id="UP000001861">
    <property type="component" value="Unassembled WGS sequence"/>
</dbReference>
<dbReference type="PANTHER" id="PTHR43539">
    <property type="entry name" value="FLAVIN-BINDING MONOOXYGENASE-LIKE PROTEIN (AFU_ORTHOLOGUE AFUA_4G09220)"/>
    <property type="match status" value="1"/>
</dbReference>
<dbReference type="OrthoDB" id="74360at2759"/>
<evidence type="ECO:0000256" key="2">
    <source>
        <dbReference type="ARBA" id="ARBA00009183"/>
    </source>
</evidence>
<evidence type="ECO:0000256" key="6">
    <source>
        <dbReference type="ARBA" id="ARBA00023002"/>
    </source>
</evidence>
<dbReference type="RefSeq" id="XP_001836581.2">
    <property type="nucleotide sequence ID" value="XM_001836529.2"/>
</dbReference>
<dbReference type="Gene3D" id="3.50.50.60">
    <property type="entry name" value="FAD/NAD(P)-binding domain"/>
    <property type="match status" value="2"/>
</dbReference>
<keyword evidence="6" id="KW-0560">Oxidoreductase</keyword>
<dbReference type="PANTHER" id="PTHR43539:SF68">
    <property type="entry name" value="FLAVIN-BINDING MONOOXYGENASE-LIKE PROTEIN (AFU_ORTHOLOGUE AFUA_4G09220)"/>
    <property type="match status" value="1"/>
</dbReference>
<evidence type="ECO:0000256" key="1">
    <source>
        <dbReference type="ARBA" id="ARBA00001974"/>
    </source>
</evidence>
<dbReference type="OMA" id="ARYHTAN"/>
<keyword evidence="3" id="KW-0285">Flavoprotein</keyword>
<comment type="similarity">
    <text evidence="2">Belongs to the FMO family.</text>
</comment>
<gene>
    <name evidence="8" type="ORF">CC1G_06168</name>
</gene>
<evidence type="ECO:0000256" key="4">
    <source>
        <dbReference type="ARBA" id="ARBA00022827"/>
    </source>
</evidence>
<dbReference type="InterPro" id="IPR036188">
    <property type="entry name" value="FAD/NAD-bd_sf"/>
</dbReference>
<sequence length="637" mass="70001">MAIDPSPHPAEASLPTLHKLGFSLPNDPNADPKLVASNHLSSISQAQATAIAEAWLNNAFMRGEDTNSTPGLGSYWRDVLALTWDYRSFENSSRIRKFLNDRLENAKLSNIQLAGIDGTKADPSLKDAPPPQFQQLFPDVAWIQFLFTFDTKVGGCHGVVRLVPQIQKGGGGDVTVVWKSFTILTVLMSLHGHPERRGPNRAFYPHNETETPTTPWEEQRKSIVDGFSTPTKERKNPTVLIIGGGQSGLTVAARLKYLGVDDALVVEKNEHVGDMWRQRYEALCLHDPVWYDHLPYIPLHSSAEGMIIILPIEFPSQSEDLWSWRTGCDQQEHTLTVKHVVFAAGFVGGAYMPDLPGKDKFKGTVLHSSQHKSALDHAGKKVLVVGACTSAHDLCLDYARHGITPTMYQRSSTYIISGTATRVLLSGLYSETAPPTDIADLLNMSLMCNWGLAGVNRRVAVSLSSEGGVDEELIKKLNEKGFRTNHGFRGTGLFGLVWDKGGGYYFDFGASQAIIDGRIKVRSGNGSVVAFTQNGVRFEDGSEEQADVVVFCTGLANARTGVISEICGKEVAETATEIWGFNAEGEIRGVWAEIGHEGLWNMMGNLGMCRIHSRHVALQIVARENGIFRPEDRYSLQ</sequence>
<organism evidence="8 9">
    <name type="scientific">Coprinopsis cinerea (strain Okayama-7 / 130 / ATCC MYA-4618 / FGSC 9003)</name>
    <name type="common">Inky cap fungus</name>
    <name type="synonym">Hormographiella aspergillata</name>
    <dbReference type="NCBI Taxonomy" id="240176"/>
    <lineage>
        <taxon>Eukaryota</taxon>
        <taxon>Fungi</taxon>
        <taxon>Dikarya</taxon>
        <taxon>Basidiomycota</taxon>
        <taxon>Agaricomycotina</taxon>
        <taxon>Agaricomycetes</taxon>
        <taxon>Agaricomycetidae</taxon>
        <taxon>Agaricales</taxon>
        <taxon>Agaricineae</taxon>
        <taxon>Psathyrellaceae</taxon>
        <taxon>Coprinopsis</taxon>
    </lineage>
</organism>
<comment type="caution">
    <text evidence="8">The sequence shown here is derived from an EMBL/GenBank/DDBJ whole genome shotgun (WGS) entry which is preliminary data.</text>
</comment>
<name>A8NV22_COPC7</name>
<dbReference type="eggNOG" id="KOG1399">
    <property type="taxonomic scope" value="Eukaryota"/>
</dbReference>
<dbReference type="FunFam" id="3.50.50.60:FF:000023">
    <property type="entry name" value="Dimethylaniline monooxygenase [N-oxide-forming]"/>
    <property type="match status" value="1"/>
</dbReference>
<dbReference type="HOGENOM" id="CLU_015676_1_0_1"/>
<reference evidence="8 9" key="1">
    <citation type="journal article" date="2010" name="Proc. Natl. Acad. Sci. U.S.A.">
        <title>Insights into evolution of multicellular fungi from the assembled chromosomes of the mushroom Coprinopsis cinerea (Coprinus cinereus).</title>
        <authorList>
            <person name="Stajich J.E."/>
            <person name="Wilke S.K."/>
            <person name="Ahren D."/>
            <person name="Au C.H."/>
            <person name="Birren B.W."/>
            <person name="Borodovsky M."/>
            <person name="Burns C."/>
            <person name="Canback B."/>
            <person name="Casselton L.A."/>
            <person name="Cheng C.K."/>
            <person name="Deng J."/>
            <person name="Dietrich F.S."/>
            <person name="Fargo D.C."/>
            <person name="Farman M.L."/>
            <person name="Gathman A.C."/>
            <person name="Goldberg J."/>
            <person name="Guigo R."/>
            <person name="Hoegger P.J."/>
            <person name="Hooker J.B."/>
            <person name="Huggins A."/>
            <person name="James T.Y."/>
            <person name="Kamada T."/>
            <person name="Kilaru S."/>
            <person name="Kodira C."/>
            <person name="Kues U."/>
            <person name="Kupfer D."/>
            <person name="Kwan H.S."/>
            <person name="Lomsadze A."/>
            <person name="Li W."/>
            <person name="Lilly W.W."/>
            <person name="Ma L.J."/>
            <person name="Mackey A.J."/>
            <person name="Manning G."/>
            <person name="Martin F."/>
            <person name="Muraguchi H."/>
            <person name="Natvig D.O."/>
            <person name="Palmerini H."/>
            <person name="Ramesh M.A."/>
            <person name="Rehmeyer C.J."/>
            <person name="Roe B.A."/>
            <person name="Shenoy N."/>
            <person name="Stanke M."/>
            <person name="Ter-Hovhannisyan V."/>
            <person name="Tunlid A."/>
            <person name="Velagapudi R."/>
            <person name="Vision T.J."/>
            <person name="Zeng Q."/>
            <person name="Zolan M.E."/>
            <person name="Pukkila P.J."/>
        </authorList>
    </citation>
    <scope>NUCLEOTIDE SEQUENCE [LARGE SCALE GENOMIC DNA]</scope>
    <source>
        <strain evidence="9">Okayama-7 / 130 / ATCC MYA-4618 / FGSC 9003</strain>
    </source>
</reference>
<comment type="cofactor">
    <cofactor evidence="1">
        <name>FAD</name>
        <dbReference type="ChEBI" id="CHEBI:57692"/>
    </cofactor>
</comment>
<keyword evidence="8" id="KW-0503">Monooxygenase</keyword>